<evidence type="ECO:0000313" key="1">
    <source>
        <dbReference type="EMBL" id="MBO2463911.1"/>
    </source>
</evidence>
<evidence type="ECO:0000313" key="2">
    <source>
        <dbReference type="Proteomes" id="UP000680206"/>
    </source>
</evidence>
<organism evidence="1 2">
    <name type="scientific">Actinomadura violacea</name>
    <dbReference type="NCBI Taxonomy" id="2819934"/>
    <lineage>
        <taxon>Bacteria</taxon>
        <taxon>Bacillati</taxon>
        <taxon>Actinomycetota</taxon>
        <taxon>Actinomycetes</taxon>
        <taxon>Streptosporangiales</taxon>
        <taxon>Thermomonosporaceae</taxon>
        <taxon>Actinomadura</taxon>
    </lineage>
</organism>
<dbReference type="EMBL" id="JAGEPF010000031">
    <property type="protein sequence ID" value="MBO2463911.1"/>
    <property type="molecule type" value="Genomic_DNA"/>
</dbReference>
<protein>
    <submittedName>
        <fullName evidence="1">Uncharacterized protein</fullName>
    </submittedName>
</protein>
<gene>
    <name evidence="1" type="ORF">J4709_40715</name>
</gene>
<dbReference type="RefSeq" id="WP_208249932.1">
    <property type="nucleotide sequence ID" value="NZ_JAGEPF010000031.1"/>
</dbReference>
<keyword evidence="2" id="KW-1185">Reference proteome</keyword>
<name>A0ABS3S4V1_9ACTN</name>
<dbReference type="Proteomes" id="UP000680206">
    <property type="component" value="Unassembled WGS sequence"/>
</dbReference>
<accession>A0ABS3S4V1</accession>
<sequence length="55" mass="6192">MNARPLWSARDWEAGQVRVVLRAGFSVESHDPLTVGICDDFTDLARQPAGRHETR</sequence>
<reference evidence="1 2" key="1">
    <citation type="submission" date="2021-03" db="EMBL/GenBank/DDBJ databases">
        <title>Actinomadura violae sp. nov., isolated from lichen in Thailand.</title>
        <authorList>
            <person name="Kanchanasin P."/>
            <person name="Saeng-In P."/>
            <person name="Phongsopitanun W."/>
            <person name="Yuki M."/>
            <person name="Kudo T."/>
            <person name="Ohkuma M."/>
            <person name="Tanasupawat S."/>
        </authorList>
    </citation>
    <scope>NUCLEOTIDE SEQUENCE [LARGE SCALE GENOMIC DNA]</scope>
    <source>
        <strain evidence="1 2">LCR2-06</strain>
    </source>
</reference>
<comment type="caution">
    <text evidence="1">The sequence shown here is derived from an EMBL/GenBank/DDBJ whole genome shotgun (WGS) entry which is preliminary data.</text>
</comment>
<proteinExistence type="predicted"/>